<comment type="caution">
    <text evidence="3">The sequence shown here is derived from an EMBL/GenBank/DDBJ whole genome shotgun (WGS) entry which is preliminary data.</text>
</comment>
<reference evidence="3 4" key="1">
    <citation type="journal article" date="2023" name="G3 (Bethesda)">
        <title>A chromosome-length genome assembly and annotation of blackberry (Rubus argutus, cv. 'Hillquist').</title>
        <authorList>
            <person name="Bruna T."/>
            <person name="Aryal R."/>
            <person name="Dudchenko O."/>
            <person name="Sargent D.J."/>
            <person name="Mead D."/>
            <person name="Buti M."/>
            <person name="Cavallini A."/>
            <person name="Hytonen T."/>
            <person name="Andres J."/>
            <person name="Pham M."/>
            <person name="Weisz D."/>
            <person name="Mascagni F."/>
            <person name="Usai G."/>
            <person name="Natali L."/>
            <person name="Bassil N."/>
            <person name="Fernandez G.E."/>
            <person name="Lomsadze A."/>
            <person name="Armour M."/>
            <person name="Olukolu B."/>
            <person name="Poorten T."/>
            <person name="Britton C."/>
            <person name="Davik J."/>
            <person name="Ashrafi H."/>
            <person name="Aiden E.L."/>
            <person name="Borodovsky M."/>
            <person name="Worthington M."/>
        </authorList>
    </citation>
    <scope>NUCLEOTIDE SEQUENCE [LARGE SCALE GENOMIC DNA]</scope>
    <source>
        <strain evidence="3">PI 553951</strain>
    </source>
</reference>
<evidence type="ECO:0000313" key="4">
    <source>
        <dbReference type="Proteomes" id="UP001457282"/>
    </source>
</evidence>
<evidence type="ECO:0000256" key="2">
    <source>
        <dbReference type="SAM" id="MobiDB-lite"/>
    </source>
</evidence>
<evidence type="ECO:0000313" key="3">
    <source>
        <dbReference type="EMBL" id="KAK9942841.1"/>
    </source>
</evidence>
<evidence type="ECO:0000256" key="1">
    <source>
        <dbReference type="SAM" id="Coils"/>
    </source>
</evidence>
<protein>
    <recommendedName>
        <fullName evidence="5">Retrotransposon gag domain-containing protein</fullName>
    </recommendedName>
</protein>
<proteinExistence type="predicted"/>
<feature type="compositionally biased region" description="Low complexity" evidence="2">
    <location>
        <begin position="140"/>
        <end position="152"/>
    </location>
</feature>
<feature type="region of interest" description="Disordered" evidence="2">
    <location>
        <begin position="302"/>
        <end position="321"/>
    </location>
</feature>
<feature type="compositionally biased region" description="Basic residues" evidence="2">
    <location>
        <begin position="307"/>
        <end position="321"/>
    </location>
</feature>
<dbReference type="AlphaFoldDB" id="A0AAW1Y0X3"/>
<dbReference type="Proteomes" id="UP001457282">
    <property type="component" value="Unassembled WGS sequence"/>
</dbReference>
<organism evidence="3 4">
    <name type="scientific">Rubus argutus</name>
    <name type="common">Southern blackberry</name>
    <dbReference type="NCBI Taxonomy" id="59490"/>
    <lineage>
        <taxon>Eukaryota</taxon>
        <taxon>Viridiplantae</taxon>
        <taxon>Streptophyta</taxon>
        <taxon>Embryophyta</taxon>
        <taxon>Tracheophyta</taxon>
        <taxon>Spermatophyta</taxon>
        <taxon>Magnoliopsida</taxon>
        <taxon>eudicotyledons</taxon>
        <taxon>Gunneridae</taxon>
        <taxon>Pentapetalae</taxon>
        <taxon>rosids</taxon>
        <taxon>fabids</taxon>
        <taxon>Rosales</taxon>
        <taxon>Rosaceae</taxon>
        <taxon>Rosoideae</taxon>
        <taxon>Rosoideae incertae sedis</taxon>
        <taxon>Rubus</taxon>
    </lineage>
</organism>
<accession>A0AAW1Y0X3</accession>
<feature type="region of interest" description="Disordered" evidence="2">
    <location>
        <begin position="98"/>
        <end position="169"/>
    </location>
</feature>
<gene>
    <name evidence="3" type="ORF">M0R45_008489</name>
</gene>
<evidence type="ECO:0008006" key="5">
    <source>
        <dbReference type="Google" id="ProtNLM"/>
    </source>
</evidence>
<keyword evidence="4" id="KW-1185">Reference proteome</keyword>
<feature type="region of interest" description="Disordered" evidence="2">
    <location>
        <begin position="38"/>
        <end position="85"/>
    </location>
</feature>
<keyword evidence="1" id="KW-0175">Coiled coil</keyword>
<dbReference type="EMBL" id="JBEDUW010000002">
    <property type="protein sequence ID" value="KAK9942841.1"/>
    <property type="molecule type" value="Genomic_DNA"/>
</dbReference>
<feature type="compositionally biased region" description="Polar residues" evidence="2">
    <location>
        <begin position="47"/>
        <end position="56"/>
    </location>
</feature>
<feature type="coiled-coil region" evidence="1">
    <location>
        <begin position="2"/>
        <end position="29"/>
    </location>
</feature>
<name>A0AAW1Y0X3_RUBAR</name>
<sequence>MMARLETMIRNLQESNEQLHRDQLAAQEASSREINLLKEQLSRDRVSSPSASTRIGTETPVRSGHPRTNRRINTGLPADQSRQEHPTFRVSFLDADGVVHPADDDTTEVQDPPPLSSLPGGDRGRFPGHSLQGIKRPTQKSGEPSSSKSAPSLGMAKQPIGPFTKRIHGHNRDFKNLKMDSYTGKEDPDDACDRLPVSLVEVFTAEYATKSSFFYSVGELTGFQQNRYERLADYMERFKAAYRRCTAEDDVRAAQIFRDGLEPVEFLRKTHSSGRCLDLYRAHEPGRPVRPELLPDLREKVPTQRHAQGRHGVRARAGHCR</sequence>